<dbReference type="GO" id="GO:0006508">
    <property type="term" value="P:proteolysis"/>
    <property type="evidence" value="ECO:0007669"/>
    <property type="project" value="InterPro"/>
</dbReference>
<dbReference type="Pfam" id="PF00246">
    <property type="entry name" value="Peptidase_M14"/>
    <property type="match status" value="1"/>
</dbReference>
<dbReference type="InterPro" id="IPR029062">
    <property type="entry name" value="Class_I_gatase-like"/>
</dbReference>
<organism evidence="2">
    <name type="scientific">marine metagenome</name>
    <dbReference type="NCBI Taxonomy" id="408172"/>
    <lineage>
        <taxon>unclassified sequences</taxon>
        <taxon>metagenomes</taxon>
        <taxon>ecological metagenomes</taxon>
    </lineage>
</organism>
<dbReference type="SUPFAM" id="SSF53187">
    <property type="entry name" value="Zn-dependent exopeptidases"/>
    <property type="match status" value="1"/>
</dbReference>
<dbReference type="CDD" id="cd06238">
    <property type="entry name" value="M14-like"/>
    <property type="match status" value="1"/>
</dbReference>
<evidence type="ECO:0000259" key="1">
    <source>
        <dbReference type="Pfam" id="PF00246"/>
    </source>
</evidence>
<dbReference type="InterPro" id="IPR000834">
    <property type="entry name" value="Peptidase_M14"/>
</dbReference>
<reference evidence="2" key="1">
    <citation type="submission" date="2018-05" db="EMBL/GenBank/DDBJ databases">
        <authorList>
            <person name="Lanie J.A."/>
            <person name="Ng W.-L."/>
            <person name="Kazmierczak K.M."/>
            <person name="Andrzejewski T.M."/>
            <person name="Davidsen T.M."/>
            <person name="Wayne K.J."/>
            <person name="Tettelin H."/>
            <person name="Glass J.I."/>
            <person name="Rusch D."/>
            <person name="Podicherti R."/>
            <person name="Tsui H.-C.T."/>
            <person name="Winkler M.E."/>
        </authorList>
    </citation>
    <scope>NUCLEOTIDE SEQUENCE</scope>
</reference>
<dbReference type="Gene3D" id="3.40.630.10">
    <property type="entry name" value="Zn peptidases"/>
    <property type="match status" value="1"/>
</dbReference>
<proteinExistence type="predicted"/>
<dbReference type="GO" id="GO:0008270">
    <property type="term" value="F:zinc ion binding"/>
    <property type="evidence" value="ECO:0007669"/>
    <property type="project" value="InterPro"/>
</dbReference>
<name>A0A381YZI9_9ZZZZ</name>
<dbReference type="SUPFAM" id="SSF52317">
    <property type="entry name" value="Class I glutamine amidotransferase-like"/>
    <property type="match status" value="1"/>
</dbReference>
<dbReference type="EMBL" id="UINC01019388">
    <property type="protein sequence ID" value="SVA82071.1"/>
    <property type="molecule type" value="Genomic_DNA"/>
</dbReference>
<sequence length="838" mass="96537">MRLLSCILLFFCLISFSQNKIDLSYYLGNTESYNQEIPKPNSLSLGEEQIGSSHISHDRLVQYMYSLAYASERISITNRGKTYEGRPLILLTITSKKNHQEIETIRKQHLSLNLKDGIKKDLNTMPVVIYQGYSIHGNEPSGSNAAMLYAYYLAASNDNSLLEALDKSIILLDPSFNPDGLQRFAHWANTNKSLNLNPDNYDREFNENWPGGRTNHYWFDMNRDWLPVQLPETKARIKTFHDWSPNILTDHHEMGTNSTFFYQPGIPSRVNPLTPNENQKLTAQIGKFHEKRLSEIGSLFYSEENYDDFYYGKGSTFPDINGSIGILFEQGSSRGHLVESVNGLLSFPFTIKNQLTTSLSTLEAAIKMKNTLLSYQINFFNDSRKIALSNKNDYYLISDKKDRSKLYKFYKILKKHNILTNKLNKSLTINSVTYKPENSILVPKNQDKIRLIEAMFENRKSFNDSLFYDISAWSFLHSFNLDYTNYSSKEKYENLVLSKPKGEIYNPNNYAYLFSWNDYYSPKVLYELLNSGIRVKVGTRPFSIDSKKFDYGTLLIPMQNQKLSSQEINQKILSLSKTSGVNFYGYKSSHTKGIDLGSSKFSNISKANIALIVGNGVTSYDAGEIWHLLDTRYNIPITKIKKSNISRYDLSKYNTIIMVNGRYDLDTKSIEKIKKWIENGGKLIGYRNSINWLTKNNFIKLKLNQNKASTKDLKFKDKSNHYGARLTSGAIFKVELDRSHPINYGYYNNNLSVFRNTNIYIKNDSIGYNNPIKYSNKPLISGYISKENLKSIENSRPFAAYNLKKGKVLVFTDNTNFRAFWYGTNKLLMNAIFFSDLM</sequence>
<gene>
    <name evidence="2" type="ORF">METZ01_LOCUS134925</name>
</gene>
<feature type="domain" description="Peptidase M14" evidence="1">
    <location>
        <begin position="61"/>
        <end position="294"/>
    </location>
</feature>
<dbReference type="AlphaFoldDB" id="A0A381YZI9"/>
<accession>A0A381YZI9</accession>
<dbReference type="GO" id="GO:0004181">
    <property type="term" value="F:metallocarboxypeptidase activity"/>
    <property type="evidence" value="ECO:0007669"/>
    <property type="project" value="InterPro"/>
</dbReference>
<protein>
    <recommendedName>
        <fullName evidence="1">Peptidase M14 domain-containing protein</fullName>
    </recommendedName>
</protein>
<evidence type="ECO:0000313" key="2">
    <source>
        <dbReference type="EMBL" id="SVA82071.1"/>
    </source>
</evidence>